<evidence type="ECO:0000256" key="1">
    <source>
        <dbReference type="ARBA" id="ARBA00004651"/>
    </source>
</evidence>
<evidence type="ECO:0000256" key="3">
    <source>
        <dbReference type="ARBA" id="ARBA00022692"/>
    </source>
</evidence>
<dbReference type="SUPFAM" id="SSF81321">
    <property type="entry name" value="Family A G protein-coupled receptor-like"/>
    <property type="match status" value="1"/>
</dbReference>
<dbReference type="EMBL" id="CAJNOM010004290">
    <property type="protein sequence ID" value="CAF1654385.1"/>
    <property type="molecule type" value="Genomic_DNA"/>
</dbReference>
<keyword evidence="6" id="KW-0675">Receptor</keyword>
<dbReference type="GO" id="GO:0004930">
    <property type="term" value="F:G protein-coupled receptor activity"/>
    <property type="evidence" value="ECO:0007669"/>
    <property type="project" value="InterPro"/>
</dbReference>
<dbReference type="PANTHER" id="PTHR24241">
    <property type="entry name" value="NEUROPEPTIDE RECEPTOR-RELATED G-PROTEIN COUPLED RECEPTOR"/>
    <property type="match status" value="1"/>
</dbReference>
<feature type="transmembrane region" description="Helical" evidence="7">
    <location>
        <begin position="142"/>
        <end position="163"/>
    </location>
</feature>
<evidence type="ECO:0000313" key="9">
    <source>
        <dbReference type="EMBL" id="CAF1533052.1"/>
    </source>
</evidence>
<dbReference type="PANTHER" id="PTHR24241:SF76">
    <property type="entry name" value="NEUROPEPTIDE SIFAMIDE RECEPTOR"/>
    <property type="match status" value="1"/>
</dbReference>
<dbReference type="Gene3D" id="1.20.1070.10">
    <property type="entry name" value="Rhodopsin 7-helix transmembrane proteins"/>
    <property type="match status" value="1"/>
</dbReference>
<accession>A0A815VJB4</accession>
<evidence type="ECO:0000256" key="2">
    <source>
        <dbReference type="ARBA" id="ARBA00022475"/>
    </source>
</evidence>
<proteinExistence type="predicted"/>
<evidence type="ECO:0000256" key="7">
    <source>
        <dbReference type="SAM" id="Phobius"/>
    </source>
</evidence>
<evidence type="ECO:0000256" key="4">
    <source>
        <dbReference type="ARBA" id="ARBA00022989"/>
    </source>
</evidence>
<name>A0A815VJB4_9BILA</name>
<evidence type="ECO:0000313" key="10">
    <source>
        <dbReference type="EMBL" id="CAF1654385.1"/>
    </source>
</evidence>
<dbReference type="GO" id="GO:0042277">
    <property type="term" value="F:peptide binding"/>
    <property type="evidence" value="ECO:0007669"/>
    <property type="project" value="TreeGrafter"/>
</dbReference>
<feature type="transmembrane region" description="Helical" evidence="7">
    <location>
        <begin position="107"/>
        <end position="130"/>
    </location>
</feature>
<dbReference type="EMBL" id="CAJNOI010003924">
    <property type="protein sequence ID" value="CAF1533052.1"/>
    <property type="molecule type" value="Genomic_DNA"/>
</dbReference>
<dbReference type="AlphaFoldDB" id="A0A815VJB4"/>
<dbReference type="InterPro" id="IPR017452">
    <property type="entry name" value="GPCR_Rhodpsn_7TM"/>
</dbReference>
<reference evidence="9" key="1">
    <citation type="submission" date="2021-02" db="EMBL/GenBank/DDBJ databases">
        <authorList>
            <person name="Nowell W R."/>
        </authorList>
    </citation>
    <scope>NUCLEOTIDE SEQUENCE</scope>
</reference>
<keyword evidence="2" id="KW-1003">Cell membrane</keyword>
<keyword evidence="4 7" id="KW-1133">Transmembrane helix</keyword>
<feature type="transmembrane region" description="Helical" evidence="7">
    <location>
        <begin position="26"/>
        <end position="51"/>
    </location>
</feature>
<comment type="subcellular location">
    <subcellularLocation>
        <location evidence="1">Cell membrane</location>
        <topology evidence="1">Multi-pass membrane protein</topology>
    </subcellularLocation>
</comment>
<evidence type="ECO:0000313" key="12">
    <source>
        <dbReference type="Proteomes" id="UP000663877"/>
    </source>
</evidence>
<keyword evidence="3 7" id="KW-0812">Transmembrane</keyword>
<dbReference type="CDD" id="cd00637">
    <property type="entry name" value="7tm_classA_rhodopsin-like"/>
    <property type="match status" value="1"/>
</dbReference>
<dbReference type="GO" id="GO:0032870">
    <property type="term" value="P:cellular response to hormone stimulus"/>
    <property type="evidence" value="ECO:0007669"/>
    <property type="project" value="TreeGrafter"/>
</dbReference>
<gene>
    <name evidence="9" type="ORF">BJG266_LOCUS45045</name>
    <name evidence="10" type="ORF">QVE165_LOCUS62017</name>
</gene>
<sequence>MNTTTFLVSLLKDSNTSIIINQSWFILVDILALICIILAILMSLLFLCIVLTDKTCHTVPMILITNSCFSGFSLTLILFWVTIFTLYNDLQQIYYQDLFCNFRGYMGYVTCFATMYSYFLQAIHSYLIVIYPTRLFWQSAKFQFLLIILTWIAAFIYACPQIATNAIKYSVDDQICQLPLHLSFLTVYNPLFVYIIPINGIVFIYLKLIRYVKEMNKRVTLVNRLLRAKKELKMVFRIVILISIFLILGIPYTIFVFMGYFTSPPKYHFRIALTFIEISLVFVMIALFKFTDPVRISIMKRINRQPNVVVATII</sequence>
<feature type="domain" description="G-protein coupled receptors family 1 profile" evidence="8">
    <location>
        <begin position="42"/>
        <end position="296"/>
    </location>
</feature>
<evidence type="ECO:0000256" key="6">
    <source>
        <dbReference type="ARBA" id="ARBA00023170"/>
    </source>
</evidence>
<protein>
    <recommendedName>
        <fullName evidence="8">G-protein coupled receptors family 1 profile domain-containing protein</fullName>
    </recommendedName>
</protein>
<dbReference type="InterPro" id="IPR000276">
    <property type="entry name" value="GPCR_Rhodpsn"/>
</dbReference>
<dbReference type="Proteomes" id="UP000663832">
    <property type="component" value="Unassembled WGS sequence"/>
</dbReference>
<dbReference type="Proteomes" id="UP000663877">
    <property type="component" value="Unassembled WGS sequence"/>
</dbReference>
<evidence type="ECO:0000259" key="8">
    <source>
        <dbReference type="PROSITE" id="PS50262"/>
    </source>
</evidence>
<feature type="transmembrane region" description="Helical" evidence="7">
    <location>
        <begin position="63"/>
        <end position="87"/>
    </location>
</feature>
<evidence type="ECO:0000313" key="11">
    <source>
        <dbReference type="Proteomes" id="UP000663832"/>
    </source>
</evidence>
<comment type="caution">
    <text evidence="9">The sequence shown here is derived from an EMBL/GenBank/DDBJ whole genome shotgun (WGS) entry which is preliminary data.</text>
</comment>
<keyword evidence="11" id="KW-1185">Reference proteome</keyword>
<evidence type="ECO:0000256" key="5">
    <source>
        <dbReference type="ARBA" id="ARBA00023136"/>
    </source>
</evidence>
<dbReference type="GO" id="GO:0005886">
    <property type="term" value="C:plasma membrane"/>
    <property type="evidence" value="ECO:0007669"/>
    <property type="project" value="UniProtKB-SubCell"/>
</dbReference>
<feature type="transmembrane region" description="Helical" evidence="7">
    <location>
        <begin position="191"/>
        <end position="208"/>
    </location>
</feature>
<dbReference type="OrthoDB" id="10055534at2759"/>
<keyword evidence="5 7" id="KW-0472">Membrane</keyword>
<dbReference type="PROSITE" id="PS50262">
    <property type="entry name" value="G_PROTEIN_RECEP_F1_2"/>
    <property type="match status" value="1"/>
</dbReference>
<feature type="transmembrane region" description="Helical" evidence="7">
    <location>
        <begin position="234"/>
        <end position="261"/>
    </location>
</feature>
<dbReference type="Pfam" id="PF00001">
    <property type="entry name" value="7tm_1"/>
    <property type="match status" value="1"/>
</dbReference>
<feature type="transmembrane region" description="Helical" evidence="7">
    <location>
        <begin position="267"/>
        <end position="291"/>
    </location>
</feature>
<organism evidence="9 12">
    <name type="scientific">Adineta steineri</name>
    <dbReference type="NCBI Taxonomy" id="433720"/>
    <lineage>
        <taxon>Eukaryota</taxon>
        <taxon>Metazoa</taxon>
        <taxon>Spiralia</taxon>
        <taxon>Gnathifera</taxon>
        <taxon>Rotifera</taxon>
        <taxon>Eurotatoria</taxon>
        <taxon>Bdelloidea</taxon>
        <taxon>Adinetida</taxon>
        <taxon>Adinetidae</taxon>
        <taxon>Adineta</taxon>
    </lineage>
</organism>
<dbReference type="PRINTS" id="PR00237">
    <property type="entry name" value="GPCRRHODOPSN"/>
</dbReference>